<comment type="caution">
    <text evidence="1">The sequence shown here is derived from an EMBL/GenBank/DDBJ whole genome shotgun (WGS) entry which is preliminary data.</text>
</comment>
<sequence length="180" mass="20077">MLSFLYATARLHGFRRAHGAATYITRTAQWHRAFHHATARFTTIDSSGAPISNATDIKIGDAHEAYVYIDPSVGDATKSAIAQLLGTLKPKEDAVEKLPLKFYHKSRHFAHESLPLPRVELDRDLPKQASSDGDTTPATLWLSGLWHAITLDGSPDEWFERESRNSARELKGTLDLLKDN</sequence>
<evidence type="ECO:0000313" key="1">
    <source>
        <dbReference type="EMBL" id="CAK7270063.1"/>
    </source>
</evidence>
<dbReference type="EMBL" id="CAWUON010000054">
    <property type="protein sequence ID" value="CAK7270063.1"/>
    <property type="molecule type" value="Genomic_DNA"/>
</dbReference>
<organism evidence="1 2">
    <name type="scientific">Sporothrix epigloea</name>
    <dbReference type="NCBI Taxonomy" id="1892477"/>
    <lineage>
        <taxon>Eukaryota</taxon>
        <taxon>Fungi</taxon>
        <taxon>Dikarya</taxon>
        <taxon>Ascomycota</taxon>
        <taxon>Pezizomycotina</taxon>
        <taxon>Sordariomycetes</taxon>
        <taxon>Sordariomycetidae</taxon>
        <taxon>Ophiostomatales</taxon>
        <taxon>Ophiostomataceae</taxon>
        <taxon>Sporothrix</taxon>
    </lineage>
</organism>
<reference evidence="1 2" key="1">
    <citation type="submission" date="2024-01" db="EMBL/GenBank/DDBJ databases">
        <authorList>
            <person name="Allen C."/>
            <person name="Tagirdzhanova G."/>
        </authorList>
    </citation>
    <scope>NUCLEOTIDE SEQUENCE [LARGE SCALE GENOMIC DNA]</scope>
    <source>
        <strain evidence="1 2">CBS 119000</strain>
    </source>
</reference>
<protein>
    <submittedName>
        <fullName evidence="1">Uncharacterized protein</fullName>
    </submittedName>
</protein>
<gene>
    <name evidence="1" type="ORF">SEPCBS119000_003897</name>
</gene>
<dbReference type="Proteomes" id="UP001642502">
    <property type="component" value="Unassembled WGS sequence"/>
</dbReference>
<proteinExistence type="predicted"/>
<keyword evidence="2" id="KW-1185">Reference proteome</keyword>
<name>A0ABP0DP51_9PEZI</name>
<accession>A0ABP0DP51</accession>
<evidence type="ECO:0000313" key="2">
    <source>
        <dbReference type="Proteomes" id="UP001642502"/>
    </source>
</evidence>